<feature type="signal peptide" evidence="1">
    <location>
        <begin position="1"/>
        <end position="31"/>
    </location>
</feature>
<evidence type="ECO:0000313" key="2">
    <source>
        <dbReference type="Proteomes" id="UP000038045"/>
    </source>
</evidence>
<reference evidence="3" key="1">
    <citation type="submission" date="2017-02" db="UniProtKB">
        <authorList>
            <consortium name="WormBaseParasite"/>
        </authorList>
    </citation>
    <scope>IDENTIFICATION</scope>
</reference>
<evidence type="ECO:0000256" key="1">
    <source>
        <dbReference type="SAM" id="SignalP"/>
    </source>
</evidence>
<organism evidence="2 3">
    <name type="scientific">Parastrongyloides trichosuri</name>
    <name type="common">Possum-specific nematode worm</name>
    <dbReference type="NCBI Taxonomy" id="131310"/>
    <lineage>
        <taxon>Eukaryota</taxon>
        <taxon>Metazoa</taxon>
        <taxon>Ecdysozoa</taxon>
        <taxon>Nematoda</taxon>
        <taxon>Chromadorea</taxon>
        <taxon>Rhabditida</taxon>
        <taxon>Tylenchina</taxon>
        <taxon>Panagrolaimomorpha</taxon>
        <taxon>Strongyloidoidea</taxon>
        <taxon>Strongyloididae</taxon>
        <taxon>Parastrongyloides</taxon>
    </lineage>
</organism>
<sequence>MINNLSWAIIFILSISSQQFLFLNIPNKTNSQKVVDYASSMYGMGFVPIRNAFINNPKRIQFKPNDYYYRSTKAVFSPSMSSFCILYPDSCNYAEV</sequence>
<dbReference type="WBParaSite" id="PTRK_0001313100.1">
    <property type="protein sequence ID" value="PTRK_0001313100.1"/>
    <property type="gene ID" value="PTRK_0001313100"/>
</dbReference>
<evidence type="ECO:0000313" key="3">
    <source>
        <dbReference type="WBParaSite" id="PTRK_0001313100.1"/>
    </source>
</evidence>
<name>A0A0N4ZWR5_PARTI</name>
<proteinExistence type="predicted"/>
<protein>
    <submittedName>
        <fullName evidence="3">Astacin domain-containing protein</fullName>
    </submittedName>
</protein>
<keyword evidence="2" id="KW-1185">Reference proteome</keyword>
<accession>A0A0N4ZWR5</accession>
<feature type="chain" id="PRO_5005892328" evidence="1">
    <location>
        <begin position="32"/>
        <end position="96"/>
    </location>
</feature>
<keyword evidence="1" id="KW-0732">Signal</keyword>
<dbReference type="AlphaFoldDB" id="A0A0N4ZWR5"/>
<dbReference type="Proteomes" id="UP000038045">
    <property type="component" value="Unplaced"/>
</dbReference>